<evidence type="ECO:0000313" key="8">
    <source>
        <dbReference type="EMBL" id="PYY29963.1"/>
    </source>
</evidence>
<comment type="similarity">
    <text evidence="2">Belongs to the pyridoxamine 5'-phosphate oxidase family.</text>
</comment>
<dbReference type="Gene3D" id="2.30.110.10">
    <property type="entry name" value="Electron Transport, Fmn-binding Protein, Chain A"/>
    <property type="match status" value="1"/>
</dbReference>
<sequence length="257" mass="29406">MEIEQHEYGETLGLSLVQRSFQYVTIALQWNELEGGSDRMSGESSELLRSLHALSGPFLPWDIHHFPDRPGELFLDWLQGAIKANVKEPHAMTISTVDQDGYPDARVLILKNVIDEAFYFASSSESRKGRQLEDNPHVALTFYWPALGRQIRIRGTAADMGNEAGADDFRKRSAGARAVAMTGCQSQELESEEVLDSSIEAQKKRIQRDPDVVTPHWRLYAVNAREVEFWQGDTGRKHTRIRYELQDGKWKQHRLWP</sequence>
<dbReference type="EMBL" id="PRLG01000013">
    <property type="protein sequence ID" value="PYY29963.1"/>
    <property type="molecule type" value="Genomic_DNA"/>
</dbReference>
<evidence type="ECO:0000256" key="4">
    <source>
        <dbReference type="ARBA" id="ARBA00022643"/>
    </source>
</evidence>
<dbReference type="InterPro" id="IPR019740">
    <property type="entry name" value="Pyridox_Oxase_CS"/>
</dbReference>
<keyword evidence="3" id="KW-0285">Flavoprotein</keyword>
<reference evidence="8 9" key="1">
    <citation type="submission" date="2018-01" db="EMBL/GenBank/DDBJ databases">
        <title>Genome sequence of the PGP bacterium Paenibacillus illinoisensis E3.</title>
        <authorList>
            <person name="Rolli E."/>
            <person name="Marasco R."/>
            <person name="Bessem C."/>
            <person name="Michoud G."/>
            <person name="Gaiarsa S."/>
            <person name="Borin S."/>
            <person name="Daffonchio D."/>
        </authorList>
    </citation>
    <scope>NUCLEOTIDE SEQUENCE [LARGE SCALE GENOMIC DNA]</scope>
    <source>
        <strain evidence="8 9">E3</strain>
    </source>
</reference>
<dbReference type="Pfam" id="PF01243">
    <property type="entry name" value="PNPOx_N"/>
    <property type="match status" value="1"/>
</dbReference>
<dbReference type="InterPro" id="IPR011576">
    <property type="entry name" value="Pyridox_Oxase_N"/>
</dbReference>
<evidence type="ECO:0000259" key="7">
    <source>
        <dbReference type="Pfam" id="PF10590"/>
    </source>
</evidence>
<dbReference type="GO" id="GO:0008615">
    <property type="term" value="P:pyridoxine biosynthetic process"/>
    <property type="evidence" value="ECO:0007669"/>
    <property type="project" value="InterPro"/>
</dbReference>
<protein>
    <submittedName>
        <fullName evidence="8">Pyridoxamine 5'-phosphate oxidase</fullName>
        <ecNumber evidence="8">1.4.3.5</ecNumber>
    </submittedName>
</protein>
<gene>
    <name evidence="8" type="ORF">PIL02S_01560</name>
</gene>
<dbReference type="PROSITE" id="PS01064">
    <property type="entry name" value="PYRIDOX_OXIDASE"/>
    <property type="match status" value="1"/>
</dbReference>
<comment type="cofactor">
    <cofactor evidence="1">
        <name>FMN</name>
        <dbReference type="ChEBI" id="CHEBI:58210"/>
    </cofactor>
</comment>
<feature type="domain" description="Pyridoxine 5'-phosphate oxidase dimerisation C-terminal" evidence="7">
    <location>
        <begin position="217"/>
        <end position="257"/>
    </location>
</feature>
<accession>A0A2W0CA99</accession>
<dbReference type="InterPro" id="IPR012349">
    <property type="entry name" value="Split_barrel_FMN-bd"/>
</dbReference>
<evidence type="ECO:0000256" key="3">
    <source>
        <dbReference type="ARBA" id="ARBA00022630"/>
    </source>
</evidence>
<dbReference type="GO" id="GO:0004733">
    <property type="term" value="F:pyridoxamine phosphate oxidase activity"/>
    <property type="evidence" value="ECO:0007669"/>
    <property type="project" value="UniProtKB-EC"/>
</dbReference>
<evidence type="ECO:0000256" key="5">
    <source>
        <dbReference type="ARBA" id="ARBA00023002"/>
    </source>
</evidence>
<evidence type="ECO:0000256" key="2">
    <source>
        <dbReference type="ARBA" id="ARBA00007301"/>
    </source>
</evidence>
<evidence type="ECO:0000313" key="9">
    <source>
        <dbReference type="Proteomes" id="UP000247459"/>
    </source>
</evidence>
<comment type="caution">
    <text evidence="8">The sequence shown here is derived from an EMBL/GenBank/DDBJ whole genome shotgun (WGS) entry which is preliminary data.</text>
</comment>
<evidence type="ECO:0000256" key="1">
    <source>
        <dbReference type="ARBA" id="ARBA00001917"/>
    </source>
</evidence>
<dbReference type="NCBIfam" id="NF004231">
    <property type="entry name" value="PRK05679.1"/>
    <property type="match status" value="1"/>
</dbReference>
<name>A0A2W0CA99_9BACL</name>
<dbReference type="InterPro" id="IPR019576">
    <property type="entry name" value="Pyridoxamine_oxidase_dimer_C"/>
</dbReference>
<dbReference type="PANTHER" id="PTHR10851:SF0">
    <property type="entry name" value="PYRIDOXINE-5'-PHOSPHATE OXIDASE"/>
    <property type="match status" value="1"/>
</dbReference>
<dbReference type="EC" id="1.4.3.5" evidence="8"/>
<keyword evidence="4" id="KW-0288">FMN</keyword>
<dbReference type="GO" id="GO:0010181">
    <property type="term" value="F:FMN binding"/>
    <property type="evidence" value="ECO:0007669"/>
    <property type="project" value="InterPro"/>
</dbReference>
<evidence type="ECO:0000259" key="6">
    <source>
        <dbReference type="Pfam" id="PF01243"/>
    </source>
</evidence>
<dbReference type="SUPFAM" id="SSF50475">
    <property type="entry name" value="FMN-binding split barrel"/>
    <property type="match status" value="1"/>
</dbReference>
<organism evidence="8 9">
    <name type="scientific">Paenibacillus illinoisensis</name>
    <dbReference type="NCBI Taxonomy" id="59845"/>
    <lineage>
        <taxon>Bacteria</taxon>
        <taxon>Bacillati</taxon>
        <taxon>Bacillota</taxon>
        <taxon>Bacilli</taxon>
        <taxon>Bacillales</taxon>
        <taxon>Paenibacillaceae</taxon>
        <taxon>Paenibacillus</taxon>
    </lineage>
</organism>
<feature type="domain" description="Pyridoxamine 5'-phosphate oxidase N-terminal" evidence="6">
    <location>
        <begin position="79"/>
        <end position="199"/>
    </location>
</feature>
<dbReference type="Pfam" id="PF10590">
    <property type="entry name" value="PNP_phzG_C"/>
    <property type="match status" value="1"/>
</dbReference>
<proteinExistence type="inferred from homology"/>
<dbReference type="Proteomes" id="UP000247459">
    <property type="component" value="Unassembled WGS sequence"/>
</dbReference>
<dbReference type="InterPro" id="IPR000659">
    <property type="entry name" value="Pyridox_Oxase"/>
</dbReference>
<keyword evidence="5 8" id="KW-0560">Oxidoreductase</keyword>
<dbReference type="PANTHER" id="PTHR10851">
    <property type="entry name" value="PYRIDOXINE-5-PHOSPHATE OXIDASE"/>
    <property type="match status" value="1"/>
</dbReference>
<dbReference type="AlphaFoldDB" id="A0A2W0CA99"/>